<protein>
    <submittedName>
        <fullName evidence="1">Uncharacterized protein</fullName>
    </submittedName>
</protein>
<organism evidence="1 2">
    <name type="scientific">Micromonospora globbae</name>
    <dbReference type="NCBI Taxonomy" id="1894969"/>
    <lineage>
        <taxon>Bacteria</taxon>
        <taxon>Bacillati</taxon>
        <taxon>Actinomycetota</taxon>
        <taxon>Actinomycetes</taxon>
        <taxon>Micromonosporales</taxon>
        <taxon>Micromonosporaceae</taxon>
        <taxon>Micromonospora</taxon>
    </lineage>
</organism>
<sequence length="444" mass="48289">MTEPPPDDAGARTADLYEWQAVMAAADGLRLYLDSLDADGNLVAADQSRVLCERHEDWVTLRGGDAELVSAKHPGLSFGAYTTLNSLADDGGLGHLFGRWLAMQEKATCRLVTTAGLDGPPKQLAALVETLRGRRLAGQKLIAQGEFEELLTAFGKALLKHCDGLAKRWSADASGQSGAVPSAEHLQQIARFLSMFHYQIGPGRDYVSFAAPGMYVRPVLDRLRSVVPAESVWQAVVSLFRARMRAAGPTPVGGLPAVLVFPMGASAPSVAELEKQLGSRIVTLGDIDVAIRTAIAFPAGFARLPRIVRTSRLAIKMEVGGCSDNAVERAEQLRMDYQDLWRDRVASDPLARAEQMRLRRALLRISDTATARVKRPTAGWGADLWRELEAQLEQQAGALPENMDVDLALGGLCELSNRCKVWFSDGFDIETEVARRRSQRGEGS</sequence>
<dbReference type="Proteomes" id="UP001432190">
    <property type="component" value="Chromosome"/>
</dbReference>
<keyword evidence="2" id="KW-1185">Reference proteome</keyword>
<proteinExistence type="predicted"/>
<evidence type="ECO:0000313" key="2">
    <source>
        <dbReference type="Proteomes" id="UP001432190"/>
    </source>
</evidence>
<dbReference type="EMBL" id="CP108084">
    <property type="protein sequence ID" value="WUP48925.1"/>
    <property type="molecule type" value="Genomic_DNA"/>
</dbReference>
<accession>A0ABZ1S3B6</accession>
<dbReference type="RefSeq" id="WP_328851229.1">
    <property type="nucleotide sequence ID" value="NZ_CP108084.1"/>
</dbReference>
<gene>
    <name evidence="1" type="ORF">OG994_25675</name>
</gene>
<evidence type="ECO:0000313" key="1">
    <source>
        <dbReference type="EMBL" id="WUP48925.1"/>
    </source>
</evidence>
<reference evidence="1" key="1">
    <citation type="submission" date="2022-10" db="EMBL/GenBank/DDBJ databases">
        <title>The complete genomes of actinobacterial strains from the NBC collection.</title>
        <authorList>
            <person name="Joergensen T.S."/>
            <person name="Alvarez Arevalo M."/>
            <person name="Sterndorff E.B."/>
            <person name="Faurdal D."/>
            <person name="Vuksanovic O."/>
            <person name="Mourched A.-S."/>
            <person name="Charusanti P."/>
            <person name="Shaw S."/>
            <person name="Blin K."/>
            <person name="Weber T."/>
        </authorList>
    </citation>
    <scope>NUCLEOTIDE SEQUENCE</scope>
    <source>
        <strain evidence="1">NBC_00256</strain>
    </source>
</reference>
<name>A0ABZ1S3B6_9ACTN</name>